<dbReference type="EMBL" id="QNGE01004276">
    <property type="protein sequence ID" value="KAA3673050.1"/>
    <property type="molecule type" value="Genomic_DNA"/>
</dbReference>
<evidence type="ECO:0000313" key="2">
    <source>
        <dbReference type="Proteomes" id="UP000324629"/>
    </source>
</evidence>
<proteinExistence type="predicted"/>
<sequence>MRIYCLPYFLQYCKKLSTADMRCTFCTQCSIVLTILNCLVINGVYKNRAKDVCVSETVSPTMKLTFYVVFSLFLLTTWKKSDNKSNVTEIAYFRSSRSNAFRDDNLYIHDGHCLVTNCLNTAKSRVKWITKIPQSHTQFVFHDFPITAL</sequence>
<protein>
    <submittedName>
        <fullName evidence="1">Uncharacterized protein</fullName>
    </submittedName>
</protein>
<comment type="caution">
    <text evidence="1">The sequence shown here is derived from an EMBL/GenBank/DDBJ whole genome shotgun (WGS) entry which is preliminary data.</text>
</comment>
<accession>A0A5J4NCB3</accession>
<organism evidence="1 2">
    <name type="scientific">Paragonimus westermani</name>
    <dbReference type="NCBI Taxonomy" id="34504"/>
    <lineage>
        <taxon>Eukaryota</taxon>
        <taxon>Metazoa</taxon>
        <taxon>Spiralia</taxon>
        <taxon>Lophotrochozoa</taxon>
        <taxon>Platyhelminthes</taxon>
        <taxon>Trematoda</taxon>
        <taxon>Digenea</taxon>
        <taxon>Plagiorchiida</taxon>
        <taxon>Troglotremata</taxon>
        <taxon>Troglotrematidae</taxon>
        <taxon>Paragonimus</taxon>
    </lineage>
</organism>
<name>A0A5J4NCB3_9TREM</name>
<keyword evidence="2" id="KW-1185">Reference proteome</keyword>
<reference evidence="1 2" key="1">
    <citation type="journal article" date="2019" name="Gigascience">
        <title>Whole-genome sequence of the oriental lung fluke Paragonimus westermani.</title>
        <authorList>
            <person name="Oey H."/>
            <person name="Zakrzewski M."/>
            <person name="Narain K."/>
            <person name="Devi K.R."/>
            <person name="Agatsuma T."/>
            <person name="Nawaratna S."/>
            <person name="Gobert G.N."/>
            <person name="Jones M.K."/>
            <person name="Ragan M.A."/>
            <person name="McManus D.P."/>
            <person name="Krause L."/>
        </authorList>
    </citation>
    <scope>NUCLEOTIDE SEQUENCE [LARGE SCALE GENOMIC DNA]</scope>
    <source>
        <strain evidence="1 2">IND2009</strain>
    </source>
</reference>
<gene>
    <name evidence="1" type="ORF">DEA37_0008356</name>
</gene>
<evidence type="ECO:0000313" key="1">
    <source>
        <dbReference type="EMBL" id="KAA3673050.1"/>
    </source>
</evidence>
<dbReference type="Proteomes" id="UP000324629">
    <property type="component" value="Unassembled WGS sequence"/>
</dbReference>
<dbReference type="AlphaFoldDB" id="A0A5J4NCB3"/>